<dbReference type="Proteomes" id="UP000439522">
    <property type="component" value="Unassembled WGS sequence"/>
</dbReference>
<name>A0A6I4TDX6_9SPHN</name>
<evidence type="ECO:0000313" key="3">
    <source>
        <dbReference type="Proteomes" id="UP000439522"/>
    </source>
</evidence>
<keyword evidence="1" id="KW-0472">Membrane</keyword>
<feature type="transmembrane region" description="Helical" evidence="1">
    <location>
        <begin position="62"/>
        <end position="83"/>
    </location>
</feature>
<protein>
    <submittedName>
        <fullName evidence="2">DUF2975 domain-containing protein</fullName>
    </submittedName>
</protein>
<keyword evidence="3" id="KW-1185">Reference proteome</keyword>
<keyword evidence="1" id="KW-0812">Transmembrane</keyword>
<dbReference type="InterPro" id="IPR021354">
    <property type="entry name" value="DUF2975"/>
</dbReference>
<evidence type="ECO:0000313" key="2">
    <source>
        <dbReference type="EMBL" id="MXO75263.1"/>
    </source>
</evidence>
<sequence>MSIRPKDPLLLAGKVMALLMQAAMAIGALALLIAIPVVTFYHEDVIDAFAREVNDPAASLPIGALIGIMLIGLAVVGLLFFFFDRLRRIIATVGEGDPFQPGNANRLSQMGWLILSVQLLAVPANWLIMPIARAADEAQTVHFATGGKVDFGLLLLTIVLFILARVFRHGAAMRDDLEGTV</sequence>
<dbReference type="RefSeq" id="WP_160610926.1">
    <property type="nucleotide sequence ID" value="NZ_WTZA01000001.1"/>
</dbReference>
<feature type="transmembrane region" description="Helical" evidence="1">
    <location>
        <begin position="21"/>
        <end position="42"/>
    </location>
</feature>
<keyword evidence="1" id="KW-1133">Transmembrane helix</keyword>
<proteinExistence type="predicted"/>
<feature type="transmembrane region" description="Helical" evidence="1">
    <location>
        <begin position="110"/>
        <end position="129"/>
    </location>
</feature>
<dbReference type="EMBL" id="WTZA01000001">
    <property type="protein sequence ID" value="MXO75263.1"/>
    <property type="molecule type" value="Genomic_DNA"/>
</dbReference>
<dbReference type="OrthoDB" id="7349915at2"/>
<reference evidence="2 3" key="1">
    <citation type="submission" date="2019-12" db="EMBL/GenBank/DDBJ databases">
        <title>Genomic-based taxomic classification of the family Erythrobacteraceae.</title>
        <authorList>
            <person name="Xu L."/>
        </authorList>
    </citation>
    <scope>NUCLEOTIDE SEQUENCE [LARGE SCALE GENOMIC DNA]</scope>
    <source>
        <strain evidence="2 3">100921-2</strain>
    </source>
</reference>
<gene>
    <name evidence="2" type="ORF">GRI40_08555</name>
</gene>
<evidence type="ECO:0000256" key="1">
    <source>
        <dbReference type="SAM" id="Phobius"/>
    </source>
</evidence>
<accession>A0A6I4TDX6</accession>
<organism evidence="2 3">
    <name type="scientific">Tsuneonella aeria</name>
    <dbReference type="NCBI Taxonomy" id="1837929"/>
    <lineage>
        <taxon>Bacteria</taxon>
        <taxon>Pseudomonadati</taxon>
        <taxon>Pseudomonadota</taxon>
        <taxon>Alphaproteobacteria</taxon>
        <taxon>Sphingomonadales</taxon>
        <taxon>Erythrobacteraceae</taxon>
        <taxon>Tsuneonella</taxon>
    </lineage>
</organism>
<comment type="caution">
    <text evidence="2">The sequence shown here is derived from an EMBL/GenBank/DDBJ whole genome shotgun (WGS) entry which is preliminary data.</text>
</comment>
<dbReference type="AlphaFoldDB" id="A0A6I4TDX6"/>
<dbReference type="Pfam" id="PF11188">
    <property type="entry name" value="DUF2975"/>
    <property type="match status" value="1"/>
</dbReference>
<feature type="transmembrane region" description="Helical" evidence="1">
    <location>
        <begin position="149"/>
        <end position="167"/>
    </location>
</feature>